<dbReference type="AlphaFoldDB" id="A0A8J3E6Q6"/>
<proteinExistence type="predicted"/>
<gene>
    <name evidence="2" type="ORF">GCM10011611_42460</name>
</gene>
<dbReference type="InterPro" id="IPR014262">
    <property type="entry name" value="HAF_rpt"/>
</dbReference>
<evidence type="ECO:0000256" key="1">
    <source>
        <dbReference type="SAM" id="SignalP"/>
    </source>
</evidence>
<protein>
    <recommendedName>
        <fullName evidence="4">HAF repeat-containing protein</fullName>
    </recommendedName>
</protein>
<feature type="signal peptide" evidence="1">
    <location>
        <begin position="1"/>
        <end position="27"/>
    </location>
</feature>
<accession>A0A8J3E6Q6</accession>
<reference evidence="2" key="2">
    <citation type="submission" date="2020-09" db="EMBL/GenBank/DDBJ databases">
        <authorList>
            <person name="Sun Q."/>
            <person name="Zhou Y."/>
        </authorList>
    </citation>
    <scope>NUCLEOTIDE SEQUENCE</scope>
    <source>
        <strain evidence="2">CGMCC 1.15725</strain>
    </source>
</reference>
<dbReference type="RefSeq" id="WP_189049495.1">
    <property type="nucleotide sequence ID" value="NZ_BMJQ01000011.1"/>
</dbReference>
<evidence type="ECO:0000313" key="3">
    <source>
        <dbReference type="Proteomes" id="UP000646365"/>
    </source>
</evidence>
<evidence type="ECO:0008006" key="4">
    <source>
        <dbReference type="Google" id="ProtNLM"/>
    </source>
</evidence>
<feature type="chain" id="PRO_5035146158" description="HAF repeat-containing protein" evidence="1">
    <location>
        <begin position="28"/>
        <end position="360"/>
    </location>
</feature>
<organism evidence="2 3">
    <name type="scientific">Aliidongia dinghuensis</name>
    <dbReference type="NCBI Taxonomy" id="1867774"/>
    <lineage>
        <taxon>Bacteria</taxon>
        <taxon>Pseudomonadati</taxon>
        <taxon>Pseudomonadota</taxon>
        <taxon>Alphaproteobacteria</taxon>
        <taxon>Rhodospirillales</taxon>
        <taxon>Dongiaceae</taxon>
        <taxon>Aliidongia</taxon>
    </lineage>
</organism>
<sequence length="360" mass="36715">MKRDRARFRLFVPLLALGLLASAESGAQSSATPTYQAVDLGALPGQAYSIAAGINDWGEVIGSAFSDREDMSDLSHAVLFTHGKVVDLGVPPGQNFTNGYAINDAGLGIGITGVSQPGLDPMPFAALFARGQTQLISAPGGSVAFGLAINQRGQGAGYGIISGQTHALLYQGGAATDLGLLPNGSYSIAYALNDLGIAAGTADVGSGINHAAVFAHGTILDLAPTATTESSNAEGINDRGQVVGQVIGATYHAFLYSDGTMTDLTPPGASYSDAAAINNRGQIAGSAYFPAVGHGRGVLWTAGQVVQLPPLPGYADSAAAAINERGQIAGYSTNPDGGWRATLWTPRNLGTPQNLVFSLQ</sequence>
<name>A0A8J3E6Q6_9PROT</name>
<dbReference type="Proteomes" id="UP000646365">
    <property type="component" value="Unassembled WGS sequence"/>
</dbReference>
<dbReference type="NCBIfam" id="TIGR02913">
    <property type="entry name" value="HAF_rpt"/>
    <property type="match status" value="1"/>
</dbReference>
<reference evidence="2" key="1">
    <citation type="journal article" date="2014" name="Int. J. Syst. Evol. Microbiol.">
        <title>Complete genome sequence of Corynebacterium casei LMG S-19264T (=DSM 44701T), isolated from a smear-ripened cheese.</title>
        <authorList>
            <consortium name="US DOE Joint Genome Institute (JGI-PGF)"/>
            <person name="Walter F."/>
            <person name="Albersmeier A."/>
            <person name="Kalinowski J."/>
            <person name="Ruckert C."/>
        </authorList>
    </citation>
    <scope>NUCLEOTIDE SEQUENCE</scope>
    <source>
        <strain evidence="2">CGMCC 1.15725</strain>
    </source>
</reference>
<evidence type="ECO:0000313" key="2">
    <source>
        <dbReference type="EMBL" id="GGF31862.1"/>
    </source>
</evidence>
<dbReference type="EMBL" id="BMJQ01000011">
    <property type="protein sequence ID" value="GGF31862.1"/>
    <property type="molecule type" value="Genomic_DNA"/>
</dbReference>
<keyword evidence="3" id="KW-1185">Reference proteome</keyword>
<keyword evidence="1" id="KW-0732">Signal</keyword>
<comment type="caution">
    <text evidence="2">The sequence shown here is derived from an EMBL/GenBank/DDBJ whole genome shotgun (WGS) entry which is preliminary data.</text>
</comment>